<reference evidence="3" key="2">
    <citation type="submission" date="2018-05" db="EMBL/GenBank/DDBJ databases">
        <title>OpunRS2 (Oryza punctata Reference Sequence Version 2).</title>
        <authorList>
            <person name="Zhang J."/>
            <person name="Kudrna D."/>
            <person name="Lee S."/>
            <person name="Talag J."/>
            <person name="Welchert J."/>
            <person name="Wing R.A."/>
        </authorList>
    </citation>
    <scope>NUCLEOTIDE SEQUENCE [LARGE SCALE GENOMIC DNA]</scope>
</reference>
<protein>
    <recommendedName>
        <fullName evidence="2">NB-ARC domain-containing protein</fullName>
    </recommendedName>
</protein>
<dbReference type="OMA" id="TEDNHEV"/>
<feature type="region of interest" description="Disordered" evidence="1">
    <location>
        <begin position="585"/>
        <end position="608"/>
    </location>
</feature>
<dbReference type="Proteomes" id="UP000026962">
    <property type="component" value="Chromosome 7"/>
</dbReference>
<dbReference type="InterPro" id="IPR002182">
    <property type="entry name" value="NB-ARC"/>
</dbReference>
<dbReference type="STRING" id="4537.A0A0E0LGE9"/>
<accession>A0A0E0LGE9</accession>
<feature type="domain" description="NB-ARC" evidence="2">
    <location>
        <begin position="182"/>
        <end position="343"/>
    </location>
</feature>
<dbReference type="PANTHER" id="PTHR33377:SF115">
    <property type="entry name" value="OS05G0533301 PROTEIN"/>
    <property type="match status" value="1"/>
</dbReference>
<dbReference type="EnsemblPlants" id="OPUNC07G01160.1">
    <property type="protein sequence ID" value="OPUNC07G01160.1"/>
    <property type="gene ID" value="OPUNC07G01160"/>
</dbReference>
<dbReference type="Pfam" id="PF00931">
    <property type="entry name" value="NB-ARC"/>
    <property type="match status" value="1"/>
</dbReference>
<dbReference type="Gene3D" id="3.40.50.300">
    <property type="entry name" value="P-loop containing nucleotide triphosphate hydrolases"/>
    <property type="match status" value="1"/>
</dbReference>
<sequence length="608" mass="70519">MDAFFSAILGEVASRSLSFLIDRCSSKTLPPSEEKIQKRLERMLLRLEAVVEVAEGRCITNHAMIRQLNMLRQDMHRGYYLLDTFRNLKSHDEEEIMTEDNHEVSYTLALSKFNFAKRPRIPTASRRQRERREFDQIVENIEIAMTDMVEFVLLLNNYPSMHRQPYNTYMFMDKCMFGRQMEMEYVIKFLLHLESPSTDNVGILPIIGPAKVGKSTFVEHVCYDERVRNHFSRIIFVSDNDFRVEKSLLNLTNKGVVKHKHSSSSSGSNGEERLLVVVELTGDVTNGEWKMMCSSSQSCISAGSKIIITSRSEKIAKLGTTLPLRLKFLSREAYWYFFKVLAFGSLDPEEHPKITSLSMEMFNGYFDHELSKSFIGPFIDLNNIANFIQATLYDGNWLSLRERVRNHFALRNRLKSLCAFIPKMDGTGRYYCEIYDHCRVGHVHEEDHEAPKIDMQDILSGRVGPHGRFDVLLWRSHLPPYYSYIYSCEIHEYKPPQPLSPLPSKEKIHRLQRTLLRLAACTEEAEGRRITNHSLLCQISMLRQYMHRGYYVLDTFRFKKAYEEEMNGYDDDKVSSNTLALSKFNPRKRARVPTGSSRHGVKGGGELE</sequence>
<dbReference type="PANTHER" id="PTHR33377">
    <property type="entry name" value="OS10G0134700 PROTEIN-RELATED"/>
    <property type="match status" value="1"/>
</dbReference>
<dbReference type="Gramene" id="OPUNC07G01160.1">
    <property type="protein sequence ID" value="OPUNC07G01160.1"/>
    <property type="gene ID" value="OPUNC07G01160"/>
</dbReference>
<dbReference type="SUPFAM" id="SSF52540">
    <property type="entry name" value="P-loop containing nucleoside triphosphate hydrolases"/>
    <property type="match status" value="1"/>
</dbReference>
<organism evidence="3">
    <name type="scientific">Oryza punctata</name>
    <name type="common">Red rice</name>
    <dbReference type="NCBI Taxonomy" id="4537"/>
    <lineage>
        <taxon>Eukaryota</taxon>
        <taxon>Viridiplantae</taxon>
        <taxon>Streptophyta</taxon>
        <taxon>Embryophyta</taxon>
        <taxon>Tracheophyta</taxon>
        <taxon>Spermatophyta</taxon>
        <taxon>Magnoliopsida</taxon>
        <taxon>Liliopsida</taxon>
        <taxon>Poales</taxon>
        <taxon>Poaceae</taxon>
        <taxon>BOP clade</taxon>
        <taxon>Oryzoideae</taxon>
        <taxon>Oryzeae</taxon>
        <taxon>Oryzinae</taxon>
        <taxon>Oryza</taxon>
    </lineage>
</organism>
<keyword evidence="4" id="KW-1185">Reference proteome</keyword>
<evidence type="ECO:0000259" key="2">
    <source>
        <dbReference type="Pfam" id="PF00931"/>
    </source>
</evidence>
<dbReference type="AlphaFoldDB" id="A0A0E0LGE9"/>
<dbReference type="HOGENOM" id="CLU_001090_4_1_1"/>
<dbReference type="InterPro" id="IPR027417">
    <property type="entry name" value="P-loop_NTPase"/>
</dbReference>
<dbReference type="GO" id="GO:0043531">
    <property type="term" value="F:ADP binding"/>
    <property type="evidence" value="ECO:0007669"/>
    <property type="project" value="InterPro"/>
</dbReference>
<evidence type="ECO:0000313" key="3">
    <source>
        <dbReference type="EnsemblPlants" id="OPUNC07G01160.1"/>
    </source>
</evidence>
<name>A0A0E0LGE9_ORYPU</name>
<evidence type="ECO:0000256" key="1">
    <source>
        <dbReference type="SAM" id="MobiDB-lite"/>
    </source>
</evidence>
<evidence type="ECO:0000313" key="4">
    <source>
        <dbReference type="Proteomes" id="UP000026962"/>
    </source>
</evidence>
<dbReference type="eggNOG" id="KOG4658">
    <property type="taxonomic scope" value="Eukaryota"/>
</dbReference>
<reference evidence="3" key="1">
    <citation type="submission" date="2015-04" db="UniProtKB">
        <authorList>
            <consortium name="EnsemblPlants"/>
        </authorList>
    </citation>
    <scope>IDENTIFICATION</scope>
</reference>
<proteinExistence type="predicted"/>